<dbReference type="AlphaFoldDB" id="A0AAV3QLT2"/>
<dbReference type="EMBL" id="BAABME010022108">
    <property type="protein sequence ID" value="GAA0165034.1"/>
    <property type="molecule type" value="Genomic_DNA"/>
</dbReference>
<feature type="region of interest" description="Disordered" evidence="1">
    <location>
        <begin position="84"/>
        <end position="103"/>
    </location>
</feature>
<dbReference type="Proteomes" id="UP001454036">
    <property type="component" value="Unassembled WGS sequence"/>
</dbReference>
<reference evidence="2 3" key="1">
    <citation type="submission" date="2024-01" db="EMBL/GenBank/DDBJ databases">
        <title>The complete chloroplast genome sequence of Lithospermum erythrorhizon: insights into the phylogenetic relationship among Boraginaceae species and the maternal lineages of purple gromwells.</title>
        <authorList>
            <person name="Okada T."/>
            <person name="Watanabe K."/>
        </authorList>
    </citation>
    <scope>NUCLEOTIDE SEQUENCE [LARGE SCALE GENOMIC DNA]</scope>
</reference>
<evidence type="ECO:0000256" key="1">
    <source>
        <dbReference type="SAM" id="MobiDB-lite"/>
    </source>
</evidence>
<evidence type="ECO:0000313" key="2">
    <source>
        <dbReference type="EMBL" id="GAA0165034.1"/>
    </source>
</evidence>
<protein>
    <submittedName>
        <fullName evidence="2">Uncharacterized protein</fullName>
    </submittedName>
</protein>
<evidence type="ECO:0000313" key="3">
    <source>
        <dbReference type="Proteomes" id="UP001454036"/>
    </source>
</evidence>
<accession>A0AAV3QLT2</accession>
<comment type="caution">
    <text evidence="2">The sequence shown here is derived from an EMBL/GenBank/DDBJ whole genome shotgun (WGS) entry which is preliminary data.</text>
</comment>
<gene>
    <name evidence="2" type="ORF">LIER_39901</name>
</gene>
<organism evidence="2 3">
    <name type="scientific">Lithospermum erythrorhizon</name>
    <name type="common">Purple gromwell</name>
    <name type="synonym">Lithospermum officinale var. erythrorhizon</name>
    <dbReference type="NCBI Taxonomy" id="34254"/>
    <lineage>
        <taxon>Eukaryota</taxon>
        <taxon>Viridiplantae</taxon>
        <taxon>Streptophyta</taxon>
        <taxon>Embryophyta</taxon>
        <taxon>Tracheophyta</taxon>
        <taxon>Spermatophyta</taxon>
        <taxon>Magnoliopsida</taxon>
        <taxon>eudicotyledons</taxon>
        <taxon>Gunneridae</taxon>
        <taxon>Pentapetalae</taxon>
        <taxon>asterids</taxon>
        <taxon>lamiids</taxon>
        <taxon>Boraginales</taxon>
        <taxon>Boraginaceae</taxon>
        <taxon>Boraginoideae</taxon>
        <taxon>Lithospermeae</taxon>
        <taxon>Lithospermum</taxon>
    </lineage>
</organism>
<name>A0AAV3QLT2_LITER</name>
<keyword evidence="3" id="KW-1185">Reference proteome</keyword>
<proteinExistence type="predicted"/>
<sequence length="183" mass="21125">MNDPSKWPKINKITLLPPKFVRQAGRSKIRRRIRRRDITKVKQPKGNNILTRWTIHTYKYYSIEGHNVMTYPKKKVEVEVDIGSSRRTTKKKETNEAGPSRTIIQPIPQTMPVIPQTPSQPAQLYPREVPSQTQVEPVIQAQVPKKPRKKTTLTMICSQPMANANSIVKKMRKTKWKSLFQGG</sequence>